<evidence type="ECO:0000256" key="1">
    <source>
        <dbReference type="SAM" id="Phobius"/>
    </source>
</evidence>
<feature type="transmembrane region" description="Helical" evidence="1">
    <location>
        <begin position="151"/>
        <end position="171"/>
    </location>
</feature>
<evidence type="ECO:0000313" key="3">
    <source>
        <dbReference type="Proteomes" id="UP001500326"/>
    </source>
</evidence>
<accession>A0ABN2RX16</accession>
<dbReference type="Proteomes" id="UP001500326">
    <property type="component" value="Unassembled WGS sequence"/>
</dbReference>
<name>A0ABN2RX16_9MICO</name>
<sequence length="178" mass="18928">MSDGHRAPHDDKVGPLHIVRRHFATDEGVYGVILVAGMIVASGSLGATAWVVFLQVVGTVLIFWAAHVYAGTVAHHGFEDGRIIGIRESFRAAVRRSWGLLVAALIPSSILLLGVAKIVPDDTAAWIALWICVAVLAVLGYIAFARRGARWYIRVLGALGTAGFGILMILLKSGGVAH</sequence>
<keyword evidence="1" id="KW-0472">Membrane</keyword>
<protein>
    <submittedName>
        <fullName evidence="2">Uncharacterized protein</fullName>
    </submittedName>
</protein>
<reference evidence="2 3" key="1">
    <citation type="journal article" date="2019" name="Int. J. Syst. Evol. Microbiol.">
        <title>The Global Catalogue of Microorganisms (GCM) 10K type strain sequencing project: providing services to taxonomists for standard genome sequencing and annotation.</title>
        <authorList>
            <consortium name="The Broad Institute Genomics Platform"/>
            <consortium name="The Broad Institute Genome Sequencing Center for Infectious Disease"/>
            <person name="Wu L."/>
            <person name="Ma J."/>
        </authorList>
    </citation>
    <scope>NUCLEOTIDE SEQUENCE [LARGE SCALE GENOMIC DNA]</scope>
    <source>
        <strain evidence="2 3">JCM 14902</strain>
    </source>
</reference>
<feature type="transmembrane region" description="Helical" evidence="1">
    <location>
        <begin position="29"/>
        <end position="53"/>
    </location>
</feature>
<comment type="caution">
    <text evidence="2">The sequence shown here is derived from an EMBL/GenBank/DDBJ whole genome shotgun (WGS) entry which is preliminary data.</text>
</comment>
<organism evidence="2 3">
    <name type="scientific">Microbacterium pumilum</name>
    <dbReference type="NCBI Taxonomy" id="344165"/>
    <lineage>
        <taxon>Bacteria</taxon>
        <taxon>Bacillati</taxon>
        <taxon>Actinomycetota</taxon>
        <taxon>Actinomycetes</taxon>
        <taxon>Micrococcales</taxon>
        <taxon>Microbacteriaceae</taxon>
        <taxon>Microbacterium</taxon>
    </lineage>
</organism>
<feature type="transmembrane region" description="Helical" evidence="1">
    <location>
        <begin position="125"/>
        <end position="144"/>
    </location>
</feature>
<keyword evidence="1" id="KW-0812">Transmembrane</keyword>
<evidence type="ECO:0000313" key="2">
    <source>
        <dbReference type="EMBL" id="GAA1976260.1"/>
    </source>
</evidence>
<gene>
    <name evidence="2" type="ORF">GCM10009777_06490</name>
</gene>
<dbReference type="RefSeq" id="WP_344058472.1">
    <property type="nucleotide sequence ID" value="NZ_BAAAOH010000001.1"/>
</dbReference>
<keyword evidence="1" id="KW-1133">Transmembrane helix</keyword>
<keyword evidence="3" id="KW-1185">Reference proteome</keyword>
<proteinExistence type="predicted"/>
<feature type="transmembrane region" description="Helical" evidence="1">
    <location>
        <begin position="98"/>
        <end position="119"/>
    </location>
</feature>
<feature type="transmembrane region" description="Helical" evidence="1">
    <location>
        <begin position="59"/>
        <end position="78"/>
    </location>
</feature>
<dbReference type="EMBL" id="BAAAOH010000001">
    <property type="protein sequence ID" value="GAA1976260.1"/>
    <property type="molecule type" value="Genomic_DNA"/>
</dbReference>